<feature type="non-terminal residue" evidence="1">
    <location>
        <position position="1"/>
    </location>
</feature>
<name>A0ACA9RMD9_9GLOM</name>
<organism evidence="1 2">
    <name type="scientific">Cetraspora pellucida</name>
    <dbReference type="NCBI Taxonomy" id="1433469"/>
    <lineage>
        <taxon>Eukaryota</taxon>
        <taxon>Fungi</taxon>
        <taxon>Fungi incertae sedis</taxon>
        <taxon>Mucoromycota</taxon>
        <taxon>Glomeromycotina</taxon>
        <taxon>Glomeromycetes</taxon>
        <taxon>Diversisporales</taxon>
        <taxon>Gigasporaceae</taxon>
        <taxon>Cetraspora</taxon>
    </lineage>
</organism>
<accession>A0ACA9RMD9</accession>
<sequence length="46" mass="5861">LSYYYHAWTGQEPKCILHEFNNYRLKQYSFDDETYQQFENKILSYW</sequence>
<protein>
    <submittedName>
        <fullName evidence="1">4528_t:CDS:1</fullName>
    </submittedName>
</protein>
<reference evidence="1" key="1">
    <citation type="submission" date="2021-06" db="EMBL/GenBank/DDBJ databases">
        <authorList>
            <person name="Kallberg Y."/>
            <person name="Tangrot J."/>
            <person name="Rosling A."/>
        </authorList>
    </citation>
    <scope>NUCLEOTIDE SEQUENCE</scope>
    <source>
        <strain evidence="1">28 12/20/2015</strain>
    </source>
</reference>
<keyword evidence="2" id="KW-1185">Reference proteome</keyword>
<evidence type="ECO:0000313" key="1">
    <source>
        <dbReference type="EMBL" id="CAG8800794.1"/>
    </source>
</evidence>
<gene>
    <name evidence="1" type="ORF">SPELUC_LOCUS18052</name>
</gene>
<proteinExistence type="predicted"/>
<feature type="non-terminal residue" evidence="1">
    <location>
        <position position="46"/>
    </location>
</feature>
<dbReference type="EMBL" id="CAJVPW010079877">
    <property type="protein sequence ID" value="CAG8800794.1"/>
    <property type="molecule type" value="Genomic_DNA"/>
</dbReference>
<dbReference type="Proteomes" id="UP000789366">
    <property type="component" value="Unassembled WGS sequence"/>
</dbReference>
<evidence type="ECO:0000313" key="2">
    <source>
        <dbReference type="Proteomes" id="UP000789366"/>
    </source>
</evidence>
<comment type="caution">
    <text evidence="1">The sequence shown here is derived from an EMBL/GenBank/DDBJ whole genome shotgun (WGS) entry which is preliminary data.</text>
</comment>